<evidence type="ECO:0000256" key="1">
    <source>
        <dbReference type="ARBA" id="ARBA00006328"/>
    </source>
</evidence>
<organism evidence="4 5">
    <name type="scientific">Ktedonobacter robiniae</name>
    <dbReference type="NCBI Taxonomy" id="2778365"/>
    <lineage>
        <taxon>Bacteria</taxon>
        <taxon>Bacillati</taxon>
        <taxon>Chloroflexota</taxon>
        <taxon>Ktedonobacteria</taxon>
        <taxon>Ktedonobacterales</taxon>
        <taxon>Ktedonobacteraceae</taxon>
        <taxon>Ktedonobacter</taxon>
    </lineage>
</organism>
<dbReference type="RefSeq" id="WP_201374126.1">
    <property type="nucleotide sequence ID" value="NZ_BNJG01000002.1"/>
</dbReference>
<dbReference type="PANTHER" id="PTHR42748:SF7">
    <property type="entry name" value="NMRA LIKE REDOX SENSOR 1-RELATED"/>
    <property type="match status" value="1"/>
</dbReference>
<dbReference type="InterPro" id="IPR051164">
    <property type="entry name" value="NmrA-like_oxidored"/>
</dbReference>
<keyword evidence="2" id="KW-0521">NADP</keyword>
<dbReference type="InterPro" id="IPR008030">
    <property type="entry name" value="NmrA-like"/>
</dbReference>
<comment type="similarity">
    <text evidence="1">Belongs to the NmrA-type oxidoreductase family.</text>
</comment>
<reference evidence="4 5" key="1">
    <citation type="journal article" date="2021" name="Int. J. Syst. Evol. Microbiol.">
        <title>Reticulibacter mediterranei gen. nov., sp. nov., within the new family Reticulibacteraceae fam. nov., and Ktedonospora formicarum gen. nov., sp. nov., Ktedonobacter robiniae sp. nov., Dictyobacter formicarum sp. nov. and Dictyobacter arantiisoli sp. nov., belonging to the class Ktedonobacteria.</title>
        <authorList>
            <person name="Yabe S."/>
            <person name="Zheng Y."/>
            <person name="Wang C.M."/>
            <person name="Sakai Y."/>
            <person name="Abe K."/>
            <person name="Yokota A."/>
            <person name="Donadio S."/>
            <person name="Cavaletti L."/>
            <person name="Monciardini P."/>
        </authorList>
    </citation>
    <scope>NUCLEOTIDE SEQUENCE [LARGE SCALE GENOMIC DNA]</scope>
    <source>
        <strain evidence="4 5">SOSP1-30</strain>
    </source>
</reference>
<dbReference type="EMBL" id="BNJG01000002">
    <property type="protein sequence ID" value="GHO57833.1"/>
    <property type="molecule type" value="Genomic_DNA"/>
</dbReference>
<evidence type="ECO:0000313" key="5">
    <source>
        <dbReference type="Proteomes" id="UP000654345"/>
    </source>
</evidence>
<dbReference type="Gene3D" id="3.40.50.720">
    <property type="entry name" value="NAD(P)-binding Rossmann-like Domain"/>
    <property type="match status" value="1"/>
</dbReference>
<sequence length="291" mass="31875">MAPLQKTVFVLGATGQQGGATTRHLLAKGWRVRAFSRDPNQLAVQVLRRAGAEVIQGDADDRALLEEAMQDVYGVFCVLPIGDDEARQGKNVVDAAQAVGVQHFVYSSVIGAERLFHHGTNVNKWQLEQYLQKHNLPATILRPAMFMDLFVGPPFGVSQGRLASAIKSDVALPLIAVDDIGAFAALAFDHPNTYIGKTIEIAGDVLTLSRIAAEISRATGRSIPYVQLPIETIRQQNADFARALDRINEGGGDLPDIPALCKLHPDLMPFDVWLVKEGKERFESFKWSKHA</sequence>
<name>A0ABQ3UYS5_9CHLR</name>
<proteinExistence type="inferred from homology"/>
<dbReference type="Gene3D" id="3.90.25.10">
    <property type="entry name" value="UDP-galactose 4-epimerase, domain 1"/>
    <property type="match status" value="1"/>
</dbReference>
<keyword evidence="5" id="KW-1185">Reference proteome</keyword>
<evidence type="ECO:0000256" key="2">
    <source>
        <dbReference type="ARBA" id="ARBA00022857"/>
    </source>
</evidence>
<evidence type="ECO:0000259" key="3">
    <source>
        <dbReference type="Pfam" id="PF05368"/>
    </source>
</evidence>
<feature type="domain" description="NmrA-like" evidence="3">
    <location>
        <begin position="5"/>
        <end position="235"/>
    </location>
</feature>
<protein>
    <recommendedName>
        <fullName evidence="3">NmrA-like domain-containing protein</fullName>
    </recommendedName>
</protein>
<gene>
    <name evidence="4" type="ORF">KSB_63080</name>
</gene>
<dbReference type="Pfam" id="PF05368">
    <property type="entry name" value="NmrA"/>
    <property type="match status" value="1"/>
</dbReference>
<dbReference type="PANTHER" id="PTHR42748">
    <property type="entry name" value="NITROGEN METABOLITE REPRESSION PROTEIN NMRA FAMILY MEMBER"/>
    <property type="match status" value="1"/>
</dbReference>
<dbReference type="InterPro" id="IPR036291">
    <property type="entry name" value="NAD(P)-bd_dom_sf"/>
</dbReference>
<dbReference type="CDD" id="cd05251">
    <property type="entry name" value="NmrA_like_SDR_a"/>
    <property type="match status" value="1"/>
</dbReference>
<comment type="caution">
    <text evidence="4">The sequence shown here is derived from an EMBL/GenBank/DDBJ whole genome shotgun (WGS) entry which is preliminary data.</text>
</comment>
<accession>A0ABQ3UYS5</accession>
<dbReference type="SUPFAM" id="SSF51735">
    <property type="entry name" value="NAD(P)-binding Rossmann-fold domains"/>
    <property type="match status" value="1"/>
</dbReference>
<evidence type="ECO:0000313" key="4">
    <source>
        <dbReference type="EMBL" id="GHO57833.1"/>
    </source>
</evidence>
<dbReference type="Proteomes" id="UP000654345">
    <property type="component" value="Unassembled WGS sequence"/>
</dbReference>